<proteinExistence type="inferred from homology"/>
<evidence type="ECO:0000256" key="3">
    <source>
        <dbReference type="ARBA" id="ARBA00023002"/>
    </source>
</evidence>
<dbReference type="PANTHER" id="PTHR43563:SF1">
    <property type="entry name" value="AMINE OXIDASE [FLAVIN-CONTAINING] B"/>
    <property type="match status" value="1"/>
</dbReference>
<dbReference type="PRINTS" id="PR00757">
    <property type="entry name" value="AMINEOXDASEF"/>
</dbReference>
<keyword evidence="9" id="KW-1185">Reference proteome</keyword>
<evidence type="ECO:0000256" key="4">
    <source>
        <dbReference type="ARBA" id="ARBA00048448"/>
    </source>
</evidence>
<feature type="binding site" evidence="5">
    <location>
        <position position="431"/>
    </location>
    <ligand>
        <name>FAD</name>
        <dbReference type="ChEBI" id="CHEBI:57692"/>
    </ligand>
</feature>
<dbReference type="Proteomes" id="UP000604046">
    <property type="component" value="Unassembled WGS sequence"/>
</dbReference>
<protein>
    <recommendedName>
        <fullName evidence="6">Amine oxidase</fullName>
        <ecNumber evidence="6">1.4.3.-</ecNumber>
    </recommendedName>
</protein>
<dbReference type="InterPro" id="IPR001613">
    <property type="entry name" value="Flavin_amine_oxidase"/>
</dbReference>
<organism evidence="8 9">
    <name type="scientific">Symbiodinium natans</name>
    <dbReference type="NCBI Taxonomy" id="878477"/>
    <lineage>
        <taxon>Eukaryota</taxon>
        <taxon>Sar</taxon>
        <taxon>Alveolata</taxon>
        <taxon>Dinophyceae</taxon>
        <taxon>Suessiales</taxon>
        <taxon>Symbiodiniaceae</taxon>
        <taxon>Symbiodinium</taxon>
    </lineage>
</organism>
<keyword evidence="3 6" id="KW-0560">Oxidoreductase</keyword>
<gene>
    <name evidence="8" type="primary">mao</name>
    <name evidence="8" type="ORF">SNAT2548_LOCUS22242</name>
</gene>
<feature type="binding site" evidence="5">
    <location>
        <position position="348"/>
    </location>
    <ligand>
        <name>substrate</name>
    </ligand>
</feature>
<comment type="cofactor">
    <cofactor evidence="1 6">
        <name>FAD</name>
        <dbReference type="ChEBI" id="CHEBI:57692"/>
    </cofactor>
</comment>
<dbReference type="Gene3D" id="3.50.50.60">
    <property type="entry name" value="FAD/NAD(P)-binding domain"/>
    <property type="match status" value="1"/>
</dbReference>
<comment type="similarity">
    <text evidence="2 6">Belongs to the flavin monoamine oxidase family.</text>
</comment>
<evidence type="ECO:0000313" key="8">
    <source>
        <dbReference type="EMBL" id="CAE7408947.1"/>
    </source>
</evidence>
<accession>A0A812QYE4</accession>
<dbReference type="SUPFAM" id="SSF54373">
    <property type="entry name" value="FAD-linked reductases, C-terminal domain"/>
    <property type="match status" value="1"/>
</dbReference>
<feature type="domain" description="Amine oxidase" evidence="7">
    <location>
        <begin position="14"/>
        <end position="455"/>
    </location>
</feature>
<dbReference type="OrthoDB" id="5046242at2759"/>
<evidence type="ECO:0000256" key="5">
    <source>
        <dbReference type="PIRSR" id="PIRSR601613-1"/>
    </source>
</evidence>
<reference evidence="8" key="1">
    <citation type="submission" date="2021-02" db="EMBL/GenBank/DDBJ databases">
        <authorList>
            <person name="Dougan E. K."/>
            <person name="Rhodes N."/>
            <person name="Thang M."/>
            <person name="Chan C."/>
        </authorList>
    </citation>
    <scope>NUCLEOTIDE SEQUENCE</scope>
</reference>
<keyword evidence="6" id="KW-0274">FAD</keyword>
<dbReference type="SUPFAM" id="SSF51905">
    <property type="entry name" value="FAD/NAD(P)-binding domain"/>
    <property type="match status" value="1"/>
</dbReference>
<evidence type="ECO:0000256" key="6">
    <source>
        <dbReference type="RuleBase" id="RU362067"/>
    </source>
</evidence>
<evidence type="ECO:0000256" key="1">
    <source>
        <dbReference type="ARBA" id="ARBA00001974"/>
    </source>
</evidence>
<evidence type="ECO:0000259" key="7">
    <source>
        <dbReference type="Pfam" id="PF01593"/>
    </source>
</evidence>
<dbReference type="Pfam" id="PF01593">
    <property type="entry name" value="Amino_oxidase"/>
    <property type="match status" value="1"/>
</dbReference>
<sequence>MVEADVIIAGAGAAGMNAASILRKAGKTVVVLESRGRLGGRIFSHQLESGTHVELGAQWQAEAGHDRLDQLVKTYGYRKLEHFKAGKDVVWKDGPKPSLQSPGNSGVGCFSGLDFMMRFWRLSRMTKRISLSGFQQGLEEIDNRSVGHYLEKNCWTNGANTLAQSIMKGGFCRDPKDISIYAAGHTMKTFGSLEQQEKAETFFFDQGLQNIFAKMAEELQDGVQLNSRVVEVDSAGDKVVVKASTGAVYTAKELILAFPPQLLGRIRFQPPLPSNYTEVASSMVFGQVLKLIAVFPTPWWRTRGLTGSVSSLGSRPQAQGQEGQGLVLDVSEVADLSHSTGNGVLAGFVVGAQAQEVCERPAEELKKGFADFLRASYGSLEEEIQSFHYHNWISDEDSLGAYMSTPGLGQWKKMPDGFFPKTGRISFAGTEYAHHWRGYMEGALESGERAAHAVLSALTSNS</sequence>
<comment type="catalytic activity">
    <reaction evidence="4">
        <text>a secondary aliphatic amine + O2 + H2O = a primary amine + an aldehyde + H2O2</text>
        <dbReference type="Rhea" id="RHEA:26414"/>
        <dbReference type="ChEBI" id="CHEBI:15377"/>
        <dbReference type="ChEBI" id="CHEBI:15379"/>
        <dbReference type="ChEBI" id="CHEBI:16240"/>
        <dbReference type="ChEBI" id="CHEBI:17478"/>
        <dbReference type="ChEBI" id="CHEBI:58855"/>
        <dbReference type="ChEBI" id="CHEBI:65296"/>
        <dbReference type="EC" id="1.4.3.4"/>
    </reaction>
</comment>
<evidence type="ECO:0000256" key="2">
    <source>
        <dbReference type="ARBA" id="ARBA00005995"/>
    </source>
</evidence>
<comment type="caution">
    <text evidence="8">The sequence shown here is derived from an EMBL/GenBank/DDBJ whole genome shotgun (WGS) entry which is preliminary data.</text>
</comment>
<evidence type="ECO:0000313" key="9">
    <source>
        <dbReference type="Proteomes" id="UP000604046"/>
    </source>
</evidence>
<dbReference type="InterPro" id="IPR036188">
    <property type="entry name" value="FAD/NAD-bd_sf"/>
</dbReference>
<feature type="binding site" evidence="5">
    <location>
        <position position="229"/>
    </location>
    <ligand>
        <name>FAD</name>
        <dbReference type="ChEBI" id="CHEBI:57692"/>
    </ligand>
</feature>
<dbReference type="EMBL" id="CAJNDS010002280">
    <property type="protein sequence ID" value="CAE7408947.1"/>
    <property type="molecule type" value="Genomic_DNA"/>
</dbReference>
<dbReference type="InterPro" id="IPR050703">
    <property type="entry name" value="Flavin_MAO"/>
</dbReference>
<keyword evidence="6" id="KW-0285">Flavoprotein</keyword>
<dbReference type="InterPro" id="IPR002937">
    <property type="entry name" value="Amino_oxidase"/>
</dbReference>
<dbReference type="GO" id="GO:0097621">
    <property type="term" value="F:monoamine oxidase activity"/>
    <property type="evidence" value="ECO:0007669"/>
    <property type="project" value="UniProtKB-EC"/>
</dbReference>
<name>A0A812QYE4_9DINO</name>
<dbReference type="PANTHER" id="PTHR43563">
    <property type="entry name" value="AMINE OXIDASE"/>
    <property type="match status" value="1"/>
</dbReference>
<dbReference type="EC" id="1.4.3.-" evidence="6"/>
<dbReference type="AlphaFoldDB" id="A0A812QYE4"/>